<reference evidence="1" key="1">
    <citation type="submission" date="2021-01" db="EMBL/GenBank/DDBJ databases">
        <authorList>
            <person name="Corre E."/>
            <person name="Pelletier E."/>
            <person name="Niang G."/>
            <person name="Scheremetjew M."/>
            <person name="Finn R."/>
            <person name="Kale V."/>
            <person name="Holt S."/>
            <person name="Cochrane G."/>
            <person name="Meng A."/>
            <person name="Brown T."/>
            <person name="Cohen L."/>
        </authorList>
    </citation>
    <scope>NUCLEOTIDE SEQUENCE</scope>
    <source>
        <strain evidence="1">CCMP441</strain>
    </source>
</reference>
<evidence type="ECO:0000313" key="1">
    <source>
        <dbReference type="EMBL" id="CAD8749215.1"/>
    </source>
</evidence>
<dbReference type="AlphaFoldDB" id="A0A6T8MNM7"/>
<protein>
    <submittedName>
        <fullName evidence="1">Uncharacterized protein</fullName>
    </submittedName>
</protein>
<accession>A0A6T8MNM7</accession>
<proteinExistence type="predicted"/>
<gene>
    <name evidence="1" type="ORF">HAND1043_LOCUS15712</name>
</gene>
<sequence length="117" mass="13373">MQNRNKLNRLTDWMEEIIRKTSRPPSGLRRREGHQKCRFTEKGLRVKGKGLLTHVLGSFDPGSRFTPQSGQSHVILLAVSEERLRGPSRWCGACNTRLLLDQESRTPHPAAWRKGVC</sequence>
<dbReference type="EMBL" id="HBFK01025731">
    <property type="protein sequence ID" value="CAD8749215.1"/>
    <property type="molecule type" value="Transcribed_RNA"/>
</dbReference>
<organism evidence="1">
    <name type="scientific">Hemiselmis andersenii</name>
    <name type="common">Cryptophyte alga</name>
    <dbReference type="NCBI Taxonomy" id="464988"/>
    <lineage>
        <taxon>Eukaryota</taxon>
        <taxon>Cryptophyceae</taxon>
        <taxon>Cryptomonadales</taxon>
        <taxon>Hemiselmidaceae</taxon>
        <taxon>Hemiselmis</taxon>
    </lineage>
</organism>
<name>A0A6T8MNM7_HEMAN</name>